<reference evidence="2 3" key="1">
    <citation type="journal article" date="2018" name="Mol. Plant">
        <title>The genome of Artemisia annua provides insight into the evolution of Asteraceae family and artemisinin biosynthesis.</title>
        <authorList>
            <person name="Shen Q."/>
            <person name="Zhang L."/>
            <person name="Liao Z."/>
            <person name="Wang S."/>
            <person name="Yan T."/>
            <person name="Shi P."/>
            <person name="Liu M."/>
            <person name="Fu X."/>
            <person name="Pan Q."/>
            <person name="Wang Y."/>
            <person name="Lv Z."/>
            <person name="Lu X."/>
            <person name="Zhang F."/>
            <person name="Jiang W."/>
            <person name="Ma Y."/>
            <person name="Chen M."/>
            <person name="Hao X."/>
            <person name="Li L."/>
            <person name="Tang Y."/>
            <person name="Lv G."/>
            <person name="Zhou Y."/>
            <person name="Sun X."/>
            <person name="Brodelius P.E."/>
            <person name="Rose J.K.C."/>
            <person name="Tang K."/>
        </authorList>
    </citation>
    <scope>NUCLEOTIDE SEQUENCE [LARGE SCALE GENOMIC DNA]</scope>
    <source>
        <strain evidence="3">cv. Huhao1</strain>
        <tissue evidence="2">Leaf</tissue>
    </source>
</reference>
<evidence type="ECO:0000256" key="1">
    <source>
        <dbReference type="SAM" id="MobiDB-lite"/>
    </source>
</evidence>
<sequence length="106" mass="11571">MCFNESKVEEVEYGLFRSKLLPKSQRIPTFLNYQNAGTEALTCDRGHALNLDGGLDSYAKDYPTVASKPVVAAALYTAPGYPATPFQGGYSPRVPDPKQGQGPHHR</sequence>
<dbReference type="EMBL" id="PKPP01006781">
    <property type="protein sequence ID" value="PWA55344.1"/>
    <property type="molecule type" value="Genomic_DNA"/>
</dbReference>
<accession>A0A2U1M2A3</accession>
<dbReference type="Proteomes" id="UP000245207">
    <property type="component" value="Unassembled WGS sequence"/>
</dbReference>
<evidence type="ECO:0000313" key="3">
    <source>
        <dbReference type="Proteomes" id="UP000245207"/>
    </source>
</evidence>
<keyword evidence="3" id="KW-1185">Reference proteome</keyword>
<gene>
    <name evidence="2" type="ORF">CTI12_AA426430</name>
</gene>
<organism evidence="2 3">
    <name type="scientific">Artemisia annua</name>
    <name type="common">Sweet wormwood</name>
    <dbReference type="NCBI Taxonomy" id="35608"/>
    <lineage>
        <taxon>Eukaryota</taxon>
        <taxon>Viridiplantae</taxon>
        <taxon>Streptophyta</taxon>
        <taxon>Embryophyta</taxon>
        <taxon>Tracheophyta</taxon>
        <taxon>Spermatophyta</taxon>
        <taxon>Magnoliopsida</taxon>
        <taxon>eudicotyledons</taxon>
        <taxon>Gunneridae</taxon>
        <taxon>Pentapetalae</taxon>
        <taxon>asterids</taxon>
        <taxon>campanulids</taxon>
        <taxon>Asterales</taxon>
        <taxon>Asteraceae</taxon>
        <taxon>Asteroideae</taxon>
        <taxon>Anthemideae</taxon>
        <taxon>Artemisiinae</taxon>
        <taxon>Artemisia</taxon>
    </lineage>
</organism>
<proteinExistence type="predicted"/>
<name>A0A2U1M2A3_ARTAN</name>
<evidence type="ECO:0000313" key="2">
    <source>
        <dbReference type="EMBL" id="PWA55344.1"/>
    </source>
</evidence>
<protein>
    <submittedName>
        <fullName evidence="2">Uncharacterized protein</fullName>
    </submittedName>
</protein>
<dbReference type="AlphaFoldDB" id="A0A2U1M2A3"/>
<comment type="caution">
    <text evidence="2">The sequence shown here is derived from an EMBL/GenBank/DDBJ whole genome shotgun (WGS) entry which is preliminary data.</text>
</comment>
<feature type="region of interest" description="Disordered" evidence="1">
    <location>
        <begin position="83"/>
        <end position="106"/>
    </location>
</feature>